<evidence type="ECO:0000313" key="3">
    <source>
        <dbReference type="Proteomes" id="UP001322277"/>
    </source>
</evidence>
<dbReference type="RefSeq" id="XP_062785240.1">
    <property type="nucleotide sequence ID" value="XM_062929189.1"/>
</dbReference>
<dbReference type="EMBL" id="CP137312">
    <property type="protein sequence ID" value="WQF88019.1"/>
    <property type="molecule type" value="Genomic_DNA"/>
</dbReference>
<dbReference type="InterPro" id="IPR036291">
    <property type="entry name" value="NAD(P)-bd_dom_sf"/>
</dbReference>
<sequence length="124" mass="13848">MAAGMSLSVSTDAKTLKEIAETFTKVTGNKAAHQDVPFEEYAKMAEPYLGAYVKWSFGPDAPCDDSVMTWSANFSASWNYWGEGKHTRGYRTSRSHSLRAYQEPRGVDEAKQVRRQAQACAEDE</sequence>
<evidence type="ECO:0000313" key="2">
    <source>
        <dbReference type="EMBL" id="WQF88019.1"/>
    </source>
</evidence>
<feature type="region of interest" description="Disordered" evidence="1">
    <location>
        <begin position="104"/>
        <end position="124"/>
    </location>
</feature>
<dbReference type="AlphaFoldDB" id="A0AAX4IXI6"/>
<name>A0AAX4IXI6_9PEZI</name>
<dbReference type="GeneID" id="87949533"/>
<reference evidence="3" key="1">
    <citation type="journal article" date="2023" name="bioRxiv">
        <title>Complete genome of the Medicago anthracnose fungus, Colletotrichum destructivum, reveals a mini-chromosome-like region within a core chromosome.</title>
        <authorList>
            <person name="Lapalu N."/>
            <person name="Simon A."/>
            <person name="Lu A."/>
            <person name="Plaumann P.-L."/>
            <person name="Amselem J."/>
            <person name="Pigne S."/>
            <person name="Auger A."/>
            <person name="Koch C."/>
            <person name="Dallery J.-F."/>
            <person name="O'Connell R.J."/>
        </authorList>
    </citation>
    <scope>NUCLEOTIDE SEQUENCE [LARGE SCALE GENOMIC DNA]</scope>
    <source>
        <strain evidence="3">CBS 520.97</strain>
    </source>
</reference>
<dbReference type="Proteomes" id="UP001322277">
    <property type="component" value="Chromosome 8"/>
</dbReference>
<accession>A0AAX4IXI6</accession>
<organism evidence="2 3">
    <name type="scientific">Colletotrichum destructivum</name>
    <dbReference type="NCBI Taxonomy" id="34406"/>
    <lineage>
        <taxon>Eukaryota</taxon>
        <taxon>Fungi</taxon>
        <taxon>Dikarya</taxon>
        <taxon>Ascomycota</taxon>
        <taxon>Pezizomycotina</taxon>
        <taxon>Sordariomycetes</taxon>
        <taxon>Hypocreomycetidae</taxon>
        <taxon>Glomerellales</taxon>
        <taxon>Glomerellaceae</taxon>
        <taxon>Colletotrichum</taxon>
        <taxon>Colletotrichum destructivum species complex</taxon>
    </lineage>
</organism>
<dbReference type="KEGG" id="cdet:87949533"/>
<proteinExistence type="predicted"/>
<keyword evidence="3" id="KW-1185">Reference proteome</keyword>
<gene>
    <name evidence="2" type="ORF">CDEST_13033</name>
</gene>
<evidence type="ECO:0000256" key="1">
    <source>
        <dbReference type="SAM" id="MobiDB-lite"/>
    </source>
</evidence>
<dbReference type="SUPFAM" id="SSF51735">
    <property type="entry name" value="NAD(P)-binding Rossmann-fold domains"/>
    <property type="match status" value="1"/>
</dbReference>
<protein>
    <submittedName>
        <fullName evidence="2">NAD(P)-binding domain superfamily</fullName>
    </submittedName>
</protein>
<dbReference type="Gene3D" id="3.90.25.10">
    <property type="entry name" value="UDP-galactose 4-epimerase, domain 1"/>
    <property type="match status" value="1"/>
</dbReference>